<proteinExistence type="inferred from homology"/>
<evidence type="ECO:0000313" key="8">
    <source>
        <dbReference type="Proteomes" id="UP000688137"/>
    </source>
</evidence>
<comment type="caution">
    <text evidence="7">The sequence shown here is derived from an EMBL/GenBank/DDBJ whole genome shotgun (WGS) entry which is preliminary data.</text>
</comment>
<evidence type="ECO:0000256" key="3">
    <source>
        <dbReference type="ARBA" id="ARBA00022801"/>
    </source>
</evidence>
<evidence type="ECO:0000256" key="4">
    <source>
        <dbReference type="ARBA" id="ARBA00022807"/>
    </source>
</evidence>
<keyword evidence="3" id="KW-0378">Hydrolase</keyword>
<comment type="caution">
    <text evidence="5">Lacks conserved residue(s) required for the propagation of feature annotation.</text>
</comment>
<dbReference type="AlphaFoldDB" id="A0A8S1N1W2"/>
<evidence type="ECO:0000256" key="2">
    <source>
        <dbReference type="ARBA" id="ARBA00022670"/>
    </source>
</evidence>
<comment type="similarity">
    <text evidence="1">Belongs to the peptidase C2 family.</text>
</comment>
<dbReference type="Proteomes" id="UP000688137">
    <property type="component" value="Unassembled WGS sequence"/>
</dbReference>
<evidence type="ECO:0000256" key="5">
    <source>
        <dbReference type="PROSITE-ProRule" id="PRU00239"/>
    </source>
</evidence>
<dbReference type="EMBL" id="CAJJDM010000077">
    <property type="protein sequence ID" value="CAD8085652.1"/>
    <property type="molecule type" value="Genomic_DNA"/>
</dbReference>
<dbReference type="PANTHER" id="PTHR10183">
    <property type="entry name" value="CALPAIN"/>
    <property type="match status" value="1"/>
</dbReference>
<dbReference type="GO" id="GO:0006508">
    <property type="term" value="P:proteolysis"/>
    <property type="evidence" value="ECO:0007669"/>
    <property type="project" value="UniProtKB-KW"/>
</dbReference>
<dbReference type="InterPro" id="IPR001300">
    <property type="entry name" value="Peptidase_C2_calpain_cat"/>
</dbReference>
<dbReference type="PROSITE" id="PS50203">
    <property type="entry name" value="CALPAIN_CAT"/>
    <property type="match status" value="1"/>
</dbReference>
<dbReference type="OMA" id="SIFYIEV"/>
<organism evidence="7 8">
    <name type="scientific">Paramecium primaurelia</name>
    <dbReference type="NCBI Taxonomy" id="5886"/>
    <lineage>
        <taxon>Eukaryota</taxon>
        <taxon>Sar</taxon>
        <taxon>Alveolata</taxon>
        <taxon>Ciliophora</taxon>
        <taxon>Intramacronucleata</taxon>
        <taxon>Oligohymenophorea</taxon>
        <taxon>Peniculida</taxon>
        <taxon>Parameciidae</taxon>
        <taxon>Paramecium</taxon>
    </lineage>
</organism>
<evidence type="ECO:0000259" key="6">
    <source>
        <dbReference type="PROSITE" id="PS50203"/>
    </source>
</evidence>
<dbReference type="GO" id="GO:0004198">
    <property type="term" value="F:calcium-dependent cysteine-type endopeptidase activity"/>
    <property type="evidence" value="ECO:0007669"/>
    <property type="project" value="InterPro"/>
</dbReference>
<keyword evidence="2" id="KW-0645">Protease</keyword>
<name>A0A8S1N1W2_PARPR</name>
<dbReference type="Pfam" id="PF00648">
    <property type="entry name" value="Peptidase_C2"/>
    <property type="match status" value="1"/>
</dbReference>
<accession>A0A8S1N1W2</accession>
<evidence type="ECO:0000256" key="1">
    <source>
        <dbReference type="ARBA" id="ARBA00007623"/>
    </source>
</evidence>
<dbReference type="InterPro" id="IPR022684">
    <property type="entry name" value="Calpain_cysteine_protease"/>
</dbReference>
<gene>
    <name evidence="7" type="ORF">PPRIM_AZ9-3.1.T0740244</name>
</gene>
<feature type="domain" description="Calpain catalytic" evidence="6">
    <location>
        <begin position="94"/>
        <end position="301"/>
    </location>
</feature>
<keyword evidence="4" id="KW-0788">Thiol protease</keyword>
<evidence type="ECO:0000313" key="7">
    <source>
        <dbReference type="EMBL" id="CAD8085652.1"/>
    </source>
</evidence>
<reference evidence="7" key="1">
    <citation type="submission" date="2021-01" db="EMBL/GenBank/DDBJ databases">
        <authorList>
            <consortium name="Genoscope - CEA"/>
            <person name="William W."/>
        </authorList>
    </citation>
    <scope>NUCLEOTIDE SEQUENCE</scope>
</reference>
<protein>
    <recommendedName>
        <fullName evidence="6">Calpain catalytic domain-containing protein</fullName>
    </recommendedName>
</protein>
<keyword evidence="8" id="KW-1185">Reference proteome</keyword>
<dbReference type="PANTHER" id="PTHR10183:SF379">
    <property type="entry name" value="CALPAIN-5"/>
    <property type="match status" value="1"/>
</dbReference>
<sequence>MQEKLQDAYNKGLQIIEQYEDNSNETTQCLYDKDYQKIQFYSIYDIEIPNSLIPCKQFGISQLYNNFALINAFNVLQSQIYLMKSIFERTEDPFAVWLCDQGEWKIIIVNDKVPCVKNVNNKIETTFKCNLQWPIIIEKAIVKLLGDSYNLLNDLVTTSISSFIYLLIGQPISKIQMKTIQELQSQLEQKNSIFYIEVYYKQRHNAYVITSVKENNVVLQAINQDLIYNEGVILQDSKFLLKWSQFQLQTIFQVHLNYGYQTYTFTMQQPMKRIQQFIEHTYIYTFKINNKQKNEATYWISICQRDQNMNSSQQKKEIKYGLIRLLLFKNNNKTYQFLSESIDCNQNLFLETELSSGTYTLVCQAEYFDFESIPEELQNQQSTLKLQIQGIQITQKFDQTNQNEQKLRELIITMIRQKTTTQNLYIYKDEEFPQVQRTLERTKGFLYIYYENHGDSNFEEYLEFITHRNLIRHETQEMDTKIKVSIPPKQYMLYLYKFDPKVLLDSNSISFEYQISFYNKIQSEIVERPSLFDYIYSQKNLQYKEIKNPEIFIQQHGQGVLFLFQNIESNSIDVECDLTLNNLKILYNDTITLKEKIIKFQMKPKTKQFILLEIINQRQKYYNYKMKVSVQNLK</sequence>